<dbReference type="Gene3D" id="3.40.50.300">
    <property type="entry name" value="P-loop containing nucleotide triphosphate hydrolases"/>
    <property type="match status" value="1"/>
</dbReference>
<organism evidence="3 4">
    <name type="scientific">[Clostridium] polysaccharolyticum</name>
    <dbReference type="NCBI Taxonomy" id="29364"/>
    <lineage>
        <taxon>Bacteria</taxon>
        <taxon>Bacillati</taxon>
        <taxon>Bacillota</taxon>
        <taxon>Clostridia</taxon>
        <taxon>Lachnospirales</taxon>
        <taxon>Lachnospiraceae</taxon>
    </lineage>
</organism>
<evidence type="ECO:0000313" key="4">
    <source>
        <dbReference type="Proteomes" id="UP000199800"/>
    </source>
</evidence>
<dbReference type="InterPro" id="IPR027417">
    <property type="entry name" value="P-loop_NTPase"/>
</dbReference>
<dbReference type="EMBL" id="FOHN01000012">
    <property type="protein sequence ID" value="SET25203.1"/>
    <property type="molecule type" value="Genomic_DNA"/>
</dbReference>
<dbReference type="Pfam" id="PF21537">
    <property type="entry name" value="DUF1980_C"/>
    <property type="match status" value="1"/>
</dbReference>
<dbReference type="STRING" id="29364.SAMN04487772_11237"/>
<evidence type="ECO:0000259" key="1">
    <source>
        <dbReference type="Pfam" id="PF02492"/>
    </source>
</evidence>
<evidence type="ECO:0000313" key="3">
    <source>
        <dbReference type="EMBL" id="SET25203.1"/>
    </source>
</evidence>
<protein>
    <submittedName>
        <fullName evidence="3">TIGR03943 family protein</fullName>
    </submittedName>
</protein>
<feature type="domain" description="DUF1980" evidence="2">
    <location>
        <begin position="180"/>
        <end position="315"/>
    </location>
</feature>
<dbReference type="AlphaFoldDB" id="A0A1I0D0U5"/>
<sequence length="316" mass="36792">MEIPVYVIVGFLESGKTSFLRETLESEDFTSTEKSLLIACEEGEEEYEESFLKKVNTSIEMIEDQEELTPEKLEAFQKQYHPDRVLIEYNGMWKLEDLMNMQLPKDWAIVQVISIINAETFSLYLNNMRSLVMEEFTNADMIIFNRCEDDTPGASYLRSIKAVNRRAGVYFETKSGKPLEVEEELPFDLDSDIIEIEDIDFGVWYIDAMEESKKYDGKTVRFKGLVYKGKKFARGTFVPGRFAMTCCADDISFFGFICKGGKEFYELVDSLENREWVTVTAKIRHEFCKDYMRKGPVLYPVSIERSTKPKEELIYF</sequence>
<dbReference type="RefSeq" id="WP_092477928.1">
    <property type="nucleotide sequence ID" value="NZ_FOHN01000012.1"/>
</dbReference>
<dbReference type="SUPFAM" id="SSF52540">
    <property type="entry name" value="P-loop containing nucleoside triphosphate hydrolases"/>
    <property type="match status" value="1"/>
</dbReference>
<dbReference type="PANTHER" id="PTHR40047">
    <property type="entry name" value="UPF0703 PROTEIN YCGQ"/>
    <property type="match status" value="1"/>
</dbReference>
<dbReference type="InterPro" id="IPR003495">
    <property type="entry name" value="CobW/HypB/UreG_nucleotide-bd"/>
</dbReference>
<dbReference type="OrthoDB" id="9770408at2"/>
<evidence type="ECO:0000259" key="2">
    <source>
        <dbReference type="Pfam" id="PF21537"/>
    </source>
</evidence>
<dbReference type="PANTHER" id="PTHR40047:SF1">
    <property type="entry name" value="UPF0703 PROTEIN YCGQ"/>
    <property type="match status" value="1"/>
</dbReference>
<keyword evidence="4" id="KW-1185">Reference proteome</keyword>
<dbReference type="InterPro" id="IPR048447">
    <property type="entry name" value="DUF1980_C"/>
</dbReference>
<name>A0A1I0D0U5_9FIRM</name>
<proteinExistence type="predicted"/>
<feature type="domain" description="CobW/HypB/UreG nucleotide-binding" evidence="1">
    <location>
        <begin position="4"/>
        <end position="149"/>
    </location>
</feature>
<dbReference type="Pfam" id="PF02492">
    <property type="entry name" value="cobW"/>
    <property type="match status" value="1"/>
</dbReference>
<dbReference type="Proteomes" id="UP000199800">
    <property type="component" value="Unassembled WGS sequence"/>
</dbReference>
<dbReference type="InterPro" id="IPR052955">
    <property type="entry name" value="UPF0703_membrane_permease"/>
</dbReference>
<accession>A0A1I0D0U5</accession>
<gene>
    <name evidence="3" type="ORF">SAMN04487772_11237</name>
</gene>
<reference evidence="3 4" key="1">
    <citation type="submission" date="2016-10" db="EMBL/GenBank/DDBJ databases">
        <authorList>
            <person name="de Groot N.N."/>
        </authorList>
    </citation>
    <scope>NUCLEOTIDE SEQUENCE [LARGE SCALE GENOMIC DNA]</scope>
    <source>
        <strain evidence="3 4">DSM 1801</strain>
    </source>
</reference>